<feature type="compositionally biased region" description="Basic and acidic residues" evidence="6">
    <location>
        <begin position="128"/>
        <end position="139"/>
    </location>
</feature>
<dbReference type="Pfam" id="PF00926">
    <property type="entry name" value="DHBP_synthase"/>
    <property type="match status" value="1"/>
</dbReference>
<evidence type="ECO:0000256" key="5">
    <source>
        <dbReference type="ARBA" id="ARBA00022723"/>
    </source>
</evidence>
<dbReference type="InterPro" id="IPR000422">
    <property type="entry name" value="DHBP_synthase_RibB"/>
</dbReference>
<dbReference type="EC" id="4.1.99.12" evidence="3"/>
<keyword evidence="5" id="KW-0479">Metal-binding</keyword>
<dbReference type="EMBL" id="WMBA01000035">
    <property type="protein sequence ID" value="MTD56537.1"/>
    <property type="molecule type" value="Genomic_DNA"/>
</dbReference>
<accession>A0A6N7YU08</accession>
<dbReference type="UniPathway" id="UPA00275">
    <property type="reaction ID" value="UER00399"/>
</dbReference>
<evidence type="ECO:0000256" key="2">
    <source>
        <dbReference type="ARBA" id="ARBA00004904"/>
    </source>
</evidence>
<keyword evidence="8" id="KW-1185">Reference proteome</keyword>
<dbReference type="SUPFAM" id="SSF55821">
    <property type="entry name" value="YrdC/RibB"/>
    <property type="match status" value="1"/>
</dbReference>
<gene>
    <name evidence="7" type="ORF">GKO32_21545</name>
</gene>
<evidence type="ECO:0000313" key="8">
    <source>
        <dbReference type="Proteomes" id="UP000440096"/>
    </source>
</evidence>
<proteinExistence type="predicted"/>
<dbReference type="InterPro" id="IPR017945">
    <property type="entry name" value="DHBP_synth_RibB-like_a/b_dom"/>
</dbReference>
<dbReference type="GO" id="GO:0046872">
    <property type="term" value="F:metal ion binding"/>
    <property type="evidence" value="ECO:0007669"/>
    <property type="project" value="UniProtKB-KW"/>
</dbReference>
<evidence type="ECO:0000256" key="3">
    <source>
        <dbReference type="ARBA" id="ARBA00012153"/>
    </source>
</evidence>
<name>A0A6N7YU08_9PSEU</name>
<protein>
    <recommendedName>
        <fullName evidence="3">3,4-dihydroxy-2-butanone-4-phosphate synthase</fullName>
        <ecNumber evidence="3">4.1.99.12</ecNumber>
    </recommendedName>
</protein>
<evidence type="ECO:0000256" key="6">
    <source>
        <dbReference type="SAM" id="MobiDB-lite"/>
    </source>
</evidence>
<comment type="caution">
    <text evidence="7">The sequence shown here is derived from an EMBL/GenBank/DDBJ whole genome shotgun (WGS) entry which is preliminary data.</text>
</comment>
<sequence>MDRASSCSQRRSPRRRWYGRYGDPPGWSVLPCLPRRVPGSGWCAERARTIRVLADPITGAADLAQPGSVFALRAHDAGVLARPCHVEAALELARLAGVGDAAVLCRVADDGGCPRLREFADRQGLALGERHDRPRDPRARPGRHPGKTCARAGAP</sequence>
<comment type="function">
    <text evidence="1">Catalyzes the conversion of D-ribulose 5-phosphate to formate and 3,4-dihydroxy-2-butanone 4-phosphate.</text>
</comment>
<dbReference type="Proteomes" id="UP000440096">
    <property type="component" value="Unassembled WGS sequence"/>
</dbReference>
<organism evidence="7 8">
    <name type="scientific">Amycolatopsis pithecellobii</name>
    <dbReference type="NCBI Taxonomy" id="664692"/>
    <lineage>
        <taxon>Bacteria</taxon>
        <taxon>Bacillati</taxon>
        <taxon>Actinomycetota</taxon>
        <taxon>Actinomycetes</taxon>
        <taxon>Pseudonocardiales</taxon>
        <taxon>Pseudonocardiaceae</taxon>
        <taxon>Amycolatopsis</taxon>
    </lineage>
</organism>
<dbReference type="AlphaFoldDB" id="A0A6N7YU08"/>
<dbReference type="OrthoDB" id="9793111at2"/>
<dbReference type="GO" id="GO:0005829">
    <property type="term" value="C:cytosol"/>
    <property type="evidence" value="ECO:0007669"/>
    <property type="project" value="TreeGrafter"/>
</dbReference>
<dbReference type="PANTHER" id="PTHR21327:SF18">
    <property type="entry name" value="3,4-DIHYDROXY-2-BUTANONE 4-PHOSPHATE SYNTHASE"/>
    <property type="match status" value="1"/>
</dbReference>
<feature type="region of interest" description="Disordered" evidence="6">
    <location>
        <begin position="124"/>
        <end position="155"/>
    </location>
</feature>
<reference evidence="7 8" key="1">
    <citation type="submission" date="2019-11" db="EMBL/GenBank/DDBJ databases">
        <title>Draft genome of Amycolatopsis RM579.</title>
        <authorList>
            <person name="Duangmal K."/>
            <person name="Mingma R."/>
        </authorList>
    </citation>
    <scope>NUCLEOTIDE SEQUENCE [LARGE SCALE GENOMIC DNA]</scope>
    <source>
        <strain evidence="7 8">RM579</strain>
    </source>
</reference>
<evidence type="ECO:0000313" key="7">
    <source>
        <dbReference type="EMBL" id="MTD56537.1"/>
    </source>
</evidence>
<dbReference type="GO" id="GO:0009231">
    <property type="term" value="P:riboflavin biosynthetic process"/>
    <property type="evidence" value="ECO:0007669"/>
    <property type="project" value="UniProtKB-UniPathway"/>
</dbReference>
<evidence type="ECO:0000256" key="1">
    <source>
        <dbReference type="ARBA" id="ARBA00002284"/>
    </source>
</evidence>
<dbReference type="PANTHER" id="PTHR21327">
    <property type="entry name" value="GTP CYCLOHYDROLASE II-RELATED"/>
    <property type="match status" value="1"/>
</dbReference>
<comment type="pathway">
    <text evidence="2">Cofactor biosynthesis; riboflavin biosynthesis; 2-hydroxy-3-oxobutyl phosphate from D-ribulose 5-phosphate: step 1/1.</text>
</comment>
<keyword evidence="4" id="KW-0686">Riboflavin biosynthesis</keyword>
<dbReference type="Gene3D" id="3.90.870.10">
    <property type="entry name" value="DHBP synthase"/>
    <property type="match status" value="1"/>
</dbReference>
<evidence type="ECO:0000256" key="4">
    <source>
        <dbReference type="ARBA" id="ARBA00022619"/>
    </source>
</evidence>
<dbReference type="GO" id="GO:0008686">
    <property type="term" value="F:3,4-dihydroxy-2-butanone-4-phosphate synthase activity"/>
    <property type="evidence" value="ECO:0007669"/>
    <property type="project" value="UniProtKB-EC"/>
</dbReference>